<keyword evidence="2" id="KW-1185">Reference proteome</keyword>
<gene>
    <name evidence="1" type="ORF">NLG97_g1516</name>
</gene>
<accession>A0ACC1R4Z1</accession>
<protein>
    <submittedName>
        <fullName evidence="1">Uncharacterized protein</fullName>
    </submittedName>
</protein>
<name>A0ACC1R4Z1_9HYPO</name>
<reference evidence="1" key="1">
    <citation type="submission" date="2022-07" db="EMBL/GenBank/DDBJ databases">
        <title>Genome Sequence of Lecanicillium saksenae.</title>
        <authorList>
            <person name="Buettner E."/>
        </authorList>
    </citation>
    <scope>NUCLEOTIDE SEQUENCE</scope>
    <source>
        <strain evidence="1">VT-O1</strain>
    </source>
</reference>
<sequence>MQSTTNTETLDLGAPSAADVPSLDYDSATLSTSSPDTIQSMPSANFGAGLNPQAPWFDLGGSGSLDAALLCGSPPPPQGFFGGFGSPPPPMHFGEFSSPPPPGPPFPNTGLHCSGFAGGSATTDDLKLLLLAVAARLDAIERAVATASVQWGRVERDVSDLKERPSAEAAVDSLKKSVKEFTSALVLQVLGGEVPVEDTTFAAMAHIRNPLARTLGRNRLSYDCTLAPKPLAIPANAQGRPTLHAPELQQQNTKLQRLVARQELEIKTLKKRIEQMEVYTEQQTGAITDVLRTTSLAFKRYRDITGQRPQQVPAPGATPSAMTCQTHND</sequence>
<organism evidence="1 2">
    <name type="scientific">Lecanicillium saksenae</name>
    <dbReference type="NCBI Taxonomy" id="468837"/>
    <lineage>
        <taxon>Eukaryota</taxon>
        <taxon>Fungi</taxon>
        <taxon>Dikarya</taxon>
        <taxon>Ascomycota</taxon>
        <taxon>Pezizomycotina</taxon>
        <taxon>Sordariomycetes</taxon>
        <taxon>Hypocreomycetidae</taxon>
        <taxon>Hypocreales</taxon>
        <taxon>Cordycipitaceae</taxon>
        <taxon>Lecanicillium</taxon>
    </lineage>
</organism>
<evidence type="ECO:0000313" key="1">
    <source>
        <dbReference type="EMBL" id="KAJ3497940.1"/>
    </source>
</evidence>
<comment type="caution">
    <text evidence="1">The sequence shown here is derived from an EMBL/GenBank/DDBJ whole genome shotgun (WGS) entry which is preliminary data.</text>
</comment>
<dbReference type="Proteomes" id="UP001148737">
    <property type="component" value="Unassembled WGS sequence"/>
</dbReference>
<dbReference type="EMBL" id="JANAKD010000080">
    <property type="protein sequence ID" value="KAJ3497940.1"/>
    <property type="molecule type" value="Genomic_DNA"/>
</dbReference>
<proteinExistence type="predicted"/>
<evidence type="ECO:0000313" key="2">
    <source>
        <dbReference type="Proteomes" id="UP001148737"/>
    </source>
</evidence>